<feature type="domain" description="Retrovirus-related Pol polyprotein from transposon TNT 1-94-like beta-barrel" evidence="1">
    <location>
        <begin position="307"/>
        <end position="377"/>
    </location>
</feature>
<dbReference type="EMBL" id="LAVV01009057">
    <property type="protein sequence ID" value="KNZ51323.1"/>
    <property type="molecule type" value="Genomic_DNA"/>
</dbReference>
<dbReference type="AlphaFoldDB" id="A0A0L6US01"/>
<gene>
    <name evidence="2" type="ORF">VP01_39g2</name>
</gene>
<keyword evidence="3" id="KW-1185">Reference proteome</keyword>
<dbReference type="OrthoDB" id="2847449at2759"/>
<evidence type="ECO:0000313" key="2">
    <source>
        <dbReference type="EMBL" id="KNZ51323.1"/>
    </source>
</evidence>
<evidence type="ECO:0000259" key="1">
    <source>
        <dbReference type="Pfam" id="PF22936"/>
    </source>
</evidence>
<comment type="caution">
    <text evidence="2">The sequence shown here is derived from an EMBL/GenBank/DDBJ whole genome shotgun (WGS) entry which is preliminary data.</text>
</comment>
<proteinExistence type="predicted"/>
<protein>
    <recommendedName>
        <fullName evidence="1">Retrovirus-related Pol polyprotein from transposon TNT 1-94-like beta-barrel domain-containing protein</fullName>
    </recommendedName>
</protein>
<dbReference type="Pfam" id="PF22936">
    <property type="entry name" value="Pol_BBD"/>
    <property type="match status" value="1"/>
</dbReference>
<evidence type="ECO:0000313" key="3">
    <source>
        <dbReference type="Proteomes" id="UP000037035"/>
    </source>
</evidence>
<sequence length="452" mass="50215">MTRKCAAAPQISCRVTAPFLIRQTNPLGGPGQFQGVEQWHCPQSEFYTINLSNHCGTRAYLLKILRLSSSCSISLSAKPSTTAVSKKMDKLEQTILKTEIDAIPLLTIDNFLLWKNRVENMLDLQELYDNLTSKNGTLTKYQDVQLRTILTSKLDSSIHANVIDHKNKKDARAMRNYIPGFITSVRTILAQFHELPSALDNICERITHSEKGVNPELALEQLRVYHNDQQAMGGGSGTKNNPIALLTNNSRKCKKNAHNPLSGHSESNCWTLHPECRPAHLPKTGGSCTEATVSSFHTSLTQSSSQFILDSGSLAHMFSNPDLFCALERKKLGVVHMSSGEESLKIERTGTIRLVNDFGEIIFNQVLLVPDLVVNLLMKTLKLKVSMSEIFQVSTLRISYPRAIYQVPNCYTSLSDIAAYLELDSSYAGVGLKLRWSWTQVIQGSVTGAELC</sequence>
<dbReference type="Proteomes" id="UP000037035">
    <property type="component" value="Unassembled WGS sequence"/>
</dbReference>
<dbReference type="InterPro" id="IPR054722">
    <property type="entry name" value="PolX-like_BBD"/>
</dbReference>
<name>A0A0L6US01_9BASI</name>
<dbReference type="VEuPathDB" id="FungiDB:VP01_39g2"/>
<accession>A0A0L6US01</accession>
<reference evidence="2 3" key="1">
    <citation type="submission" date="2015-08" db="EMBL/GenBank/DDBJ databases">
        <title>Next Generation Sequencing and Analysis of the Genome of Puccinia sorghi L Schw, the Causal Agent of Maize Common Rust.</title>
        <authorList>
            <person name="Rochi L."/>
            <person name="Burguener G."/>
            <person name="Darino M."/>
            <person name="Turjanski A."/>
            <person name="Kreff E."/>
            <person name="Dieguez M.J."/>
            <person name="Sacco F."/>
        </authorList>
    </citation>
    <scope>NUCLEOTIDE SEQUENCE [LARGE SCALE GENOMIC DNA]</scope>
    <source>
        <strain evidence="2 3">RO10H11247</strain>
    </source>
</reference>
<organism evidence="2 3">
    <name type="scientific">Puccinia sorghi</name>
    <dbReference type="NCBI Taxonomy" id="27349"/>
    <lineage>
        <taxon>Eukaryota</taxon>
        <taxon>Fungi</taxon>
        <taxon>Dikarya</taxon>
        <taxon>Basidiomycota</taxon>
        <taxon>Pucciniomycotina</taxon>
        <taxon>Pucciniomycetes</taxon>
        <taxon>Pucciniales</taxon>
        <taxon>Pucciniaceae</taxon>
        <taxon>Puccinia</taxon>
    </lineage>
</organism>